<organism evidence="2">
    <name type="scientific">Caldiarchaeum subterraneum</name>
    <dbReference type="NCBI Taxonomy" id="311458"/>
    <lineage>
        <taxon>Archaea</taxon>
        <taxon>Nitrososphaerota</taxon>
        <taxon>Candidatus Caldarchaeales</taxon>
        <taxon>Candidatus Caldarchaeaceae</taxon>
        <taxon>Candidatus Caldarchaeum</taxon>
    </lineage>
</organism>
<dbReference type="Pfam" id="PF04266">
    <property type="entry name" value="ASCH"/>
    <property type="match status" value="1"/>
</dbReference>
<dbReference type="InterPro" id="IPR015947">
    <property type="entry name" value="PUA-like_sf"/>
</dbReference>
<sequence>MSMDGLIVKQPYAGLIISGRKKWEMRLWPPPAGKLGRKVYLLSGGYALGVVKVVGVRGPLSRSEIFRLRRYHLGASTRYRYGWVLKVVKRFNKPLKYRHPHGAVVWVRNVELSR</sequence>
<proteinExistence type="predicted"/>
<accession>A0A7J3VUA6</accession>
<protein>
    <submittedName>
        <fullName evidence="2">ASCH domain-containing protein</fullName>
    </submittedName>
</protein>
<reference evidence="2" key="1">
    <citation type="journal article" date="2020" name="mSystems">
        <title>Genome- and Community-Level Interaction Insights into Carbon Utilization and Element Cycling Functions of Hydrothermarchaeota in Hydrothermal Sediment.</title>
        <authorList>
            <person name="Zhou Z."/>
            <person name="Liu Y."/>
            <person name="Xu W."/>
            <person name="Pan J."/>
            <person name="Luo Z.H."/>
            <person name="Li M."/>
        </authorList>
    </citation>
    <scope>NUCLEOTIDE SEQUENCE [LARGE SCALE GENOMIC DNA]</scope>
    <source>
        <strain evidence="2">SpSt-1074</strain>
    </source>
</reference>
<dbReference type="SUPFAM" id="SSF88697">
    <property type="entry name" value="PUA domain-like"/>
    <property type="match status" value="1"/>
</dbReference>
<dbReference type="InterPro" id="IPR007374">
    <property type="entry name" value="ASCH_domain"/>
</dbReference>
<dbReference type="AlphaFoldDB" id="A0A7J3VUA6"/>
<evidence type="ECO:0000313" key="2">
    <source>
        <dbReference type="EMBL" id="HHM44534.1"/>
    </source>
</evidence>
<feature type="domain" description="ASCH" evidence="1">
    <location>
        <begin position="7"/>
        <end position="71"/>
    </location>
</feature>
<evidence type="ECO:0000259" key="1">
    <source>
        <dbReference type="Pfam" id="PF04266"/>
    </source>
</evidence>
<gene>
    <name evidence="2" type="ORF">ENM31_04485</name>
</gene>
<dbReference type="EMBL" id="DRXH01000156">
    <property type="protein sequence ID" value="HHM44534.1"/>
    <property type="molecule type" value="Genomic_DNA"/>
</dbReference>
<comment type="caution">
    <text evidence="2">The sequence shown here is derived from an EMBL/GenBank/DDBJ whole genome shotgun (WGS) entry which is preliminary data.</text>
</comment>
<dbReference type="Gene3D" id="2.30.130.30">
    <property type="entry name" value="Hypothetical protein"/>
    <property type="match status" value="1"/>
</dbReference>
<name>A0A7J3VUA6_CALS0</name>